<dbReference type="Gene3D" id="2.60.40.3340">
    <property type="entry name" value="Domain of unknown function DUF4426"/>
    <property type="match status" value="1"/>
</dbReference>
<dbReference type="InterPro" id="IPR025218">
    <property type="entry name" value="DUF4426"/>
</dbReference>
<dbReference type="AlphaFoldDB" id="A0A5C5U5G1"/>
<accession>A0A5C5U5G1</accession>
<comment type="caution">
    <text evidence="2">The sequence shown here is derived from an EMBL/GenBank/DDBJ whole genome shotgun (WGS) entry which is preliminary data.</text>
</comment>
<evidence type="ECO:0000313" key="3">
    <source>
        <dbReference type="Proteomes" id="UP000319980"/>
    </source>
</evidence>
<evidence type="ECO:0000313" key="2">
    <source>
        <dbReference type="EMBL" id="TWT21204.1"/>
    </source>
</evidence>
<feature type="domain" description="DUF4426" evidence="1">
    <location>
        <begin position="61"/>
        <end position="179"/>
    </location>
</feature>
<reference evidence="2 3" key="1">
    <citation type="journal article" date="2008" name="Int. J. Syst. Evol. Microbiol.">
        <title>Luteimonas marina sp. nov., isolated from seawater.</title>
        <authorList>
            <person name="Baik K.S."/>
            <person name="Park S.C."/>
            <person name="Kim M.S."/>
            <person name="Kim E.M."/>
            <person name="Park C."/>
            <person name="Chun J."/>
            <person name="Seong C.N."/>
        </authorList>
    </citation>
    <scope>NUCLEOTIDE SEQUENCE [LARGE SCALE GENOMIC DNA]</scope>
    <source>
        <strain evidence="2 3">FR1330</strain>
    </source>
</reference>
<evidence type="ECO:0000259" key="1">
    <source>
        <dbReference type="Pfam" id="PF14467"/>
    </source>
</evidence>
<name>A0A5C5U5G1_9GAMM</name>
<keyword evidence="3" id="KW-1185">Reference proteome</keyword>
<proteinExistence type="predicted"/>
<protein>
    <submittedName>
        <fullName evidence="2">DUF4426 domain-containing protein</fullName>
    </submittedName>
</protein>
<sequence length="180" mass="18822">MPPPGAAASCRRPMTEPRPRWLRAGAALAALGLLAGCGRGPSATGELAAHAEAARQPAELQVGDVRVHASLAPTATLNSAIAERYGVVSGRSAQLLLVGVRQGPAGEEVSLPAQVTARVRDLRGVSQDLALREVRSDGFIDYAGTVRVTPPDTLAFEITIRRDGAAAPDVLRFSRDVFPL</sequence>
<dbReference type="Proteomes" id="UP000319980">
    <property type="component" value="Unassembled WGS sequence"/>
</dbReference>
<dbReference type="EMBL" id="VOHK01000003">
    <property type="protein sequence ID" value="TWT21204.1"/>
    <property type="molecule type" value="Genomic_DNA"/>
</dbReference>
<organism evidence="2 3">
    <name type="scientific">Luteimonas marina</name>
    <dbReference type="NCBI Taxonomy" id="488485"/>
    <lineage>
        <taxon>Bacteria</taxon>
        <taxon>Pseudomonadati</taxon>
        <taxon>Pseudomonadota</taxon>
        <taxon>Gammaproteobacteria</taxon>
        <taxon>Lysobacterales</taxon>
        <taxon>Lysobacteraceae</taxon>
        <taxon>Luteimonas</taxon>
    </lineage>
</organism>
<dbReference type="Pfam" id="PF14467">
    <property type="entry name" value="DUF4426"/>
    <property type="match status" value="1"/>
</dbReference>
<gene>
    <name evidence="2" type="ORF">FQY83_07530</name>
</gene>